<dbReference type="Pfam" id="PF13188">
    <property type="entry name" value="PAS_8"/>
    <property type="match status" value="1"/>
</dbReference>
<dbReference type="InterPro" id="IPR000014">
    <property type="entry name" value="PAS"/>
</dbReference>
<feature type="domain" description="PAS" evidence="2">
    <location>
        <begin position="121"/>
        <end position="164"/>
    </location>
</feature>
<dbReference type="Pfam" id="PF13596">
    <property type="entry name" value="PAS_10"/>
    <property type="match status" value="1"/>
</dbReference>
<dbReference type="Gene3D" id="3.30.450.20">
    <property type="entry name" value="PAS domain"/>
    <property type="match status" value="2"/>
</dbReference>
<keyword evidence="4" id="KW-1185">Reference proteome</keyword>
<dbReference type="NCBIfam" id="TIGR00229">
    <property type="entry name" value="sensory_box"/>
    <property type="match status" value="1"/>
</dbReference>
<accession>A0A7I8C167</accession>
<evidence type="ECO:0000256" key="1">
    <source>
        <dbReference type="SAM" id="MobiDB-lite"/>
    </source>
</evidence>
<proteinExistence type="predicted"/>
<geneLocation type="plasmid" evidence="3 4">
    <name>PPGU16_p2</name>
</geneLocation>
<sequence length="206" mass="22673">MLTEDVTNLLASTEIATLLLDRQGLIKRFTPSAGAMFGLASPDTGRAIAEVLGAPLGDALMPDVDQVLSGVTGQAEREIETATGQWYVRRITPYATVRNRPAAGAVITWTDITHVKRLDERARRLAAVVQDSNDAVTIFDRTGHFLAWNKAATTMYGYSETEALRCPCRICFQPAPDRIISTSSSMRSITKRRTRMKRDGWPKMGA</sequence>
<dbReference type="SUPFAM" id="SSF55785">
    <property type="entry name" value="PYP-like sensor domain (PAS domain)"/>
    <property type="match status" value="2"/>
</dbReference>
<dbReference type="EMBL" id="AP023177">
    <property type="protein sequence ID" value="BCF94817.1"/>
    <property type="molecule type" value="Genomic_DNA"/>
</dbReference>
<protein>
    <recommendedName>
        <fullName evidence="2">PAS domain-containing protein</fullName>
    </recommendedName>
</protein>
<evidence type="ECO:0000313" key="3">
    <source>
        <dbReference type="EMBL" id="BCF94817.1"/>
    </source>
</evidence>
<dbReference type="AlphaFoldDB" id="A0A7I8C167"/>
<dbReference type="CDD" id="cd00130">
    <property type="entry name" value="PAS"/>
    <property type="match status" value="1"/>
</dbReference>
<dbReference type="KEGG" id="plad:PPGU16_78840"/>
<dbReference type="SMART" id="SM00091">
    <property type="entry name" value="PAS"/>
    <property type="match status" value="2"/>
</dbReference>
<dbReference type="PROSITE" id="PS50112">
    <property type="entry name" value="PAS"/>
    <property type="match status" value="1"/>
</dbReference>
<organism evidence="3 4">
    <name type="scientific">Paraburkholderia largidicola</name>
    <dbReference type="NCBI Taxonomy" id="3014751"/>
    <lineage>
        <taxon>Bacteria</taxon>
        <taxon>Pseudomonadati</taxon>
        <taxon>Pseudomonadota</taxon>
        <taxon>Betaproteobacteria</taxon>
        <taxon>Burkholderiales</taxon>
        <taxon>Burkholderiaceae</taxon>
        <taxon>Paraburkholderia</taxon>
    </lineage>
</organism>
<feature type="region of interest" description="Disordered" evidence="1">
    <location>
        <begin position="187"/>
        <end position="206"/>
    </location>
</feature>
<dbReference type="InterPro" id="IPR035965">
    <property type="entry name" value="PAS-like_dom_sf"/>
</dbReference>
<evidence type="ECO:0000313" key="4">
    <source>
        <dbReference type="Proteomes" id="UP000510888"/>
    </source>
</evidence>
<dbReference type="RefSeq" id="WP_345961204.1">
    <property type="nucleotide sequence ID" value="NZ_AP023177.1"/>
</dbReference>
<feature type="compositionally biased region" description="Basic and acidic residues" evidence="1">
    <location>
        <begin position="197"/>
        <end position="206"/>
    </location>
</feature>
<name>A0A7I8C167_9BURK</name>
<keyword evidence="3" id="KW-0614">Plasmid</keyword>
<dbReference type="Proteomes" id="UP000510888">
    <property type="component" value="Plasmid PPGU16_p2"/>
</dbReference>
<reference evidence="3 4" key="1">
    <citation type="journal article" date="2020" name="Genes (Basel)">
        <title>Genomic Comparison of Insect Gut Symbionts from Divergent Burkholderia Subclades.</title>
        <authorList>
            <person name="Takeshita K."/>
            <person name="Kikuchi Y."/>
        </authorList>
    </citation>
    <scope>NUCLEOTIDE SEQUENCE [LARGE SCALE GENOMIC DNA]</scope>
    <source>
        <strain evidence="3 4">PGU16</strain>
        <plasmid evidence="3 4">PPGU16_p2</plasmid>
    </source>
</reference>
<gene>
    <name evidence="3" type="ORF">PPGU16_78840</name>
</gene>
<evidence type="ECO:0000259" key="2">
    <source>
        <dbReference type="PROSITE" id="PS50112"/>
    </source>
</evidence>